<dbReference type="OrthoDB" id="2080990at2"/>
<accession>A0A1M5CTV0</accession>
<feature type="transmembrane region" description="Helical" evidence="1">
    <location>
        <begin position="111"/>
        <end position="130"/>
    </location>
</feature>
<dbReference type="Proteomes" id="UP000183988">
    <property type="component" value="Unassembled WGS sequence"/>
</dbReference>
<dbReference type="STRING" id="930117.SAMN05216225_1001386"/>
<gene>
    <name evidence="2" type="ORF">SAMN05216225_1001386</name>
</gene>
<evidence type="ECO:0000256" key="1">
    <source>
        <dbReference type="SAM" id="Phobius"/>
    </source>
</evidence>
<keyword evidence="3" id="KW-1185">Reference proteome</keyword>
<protein>
    <recommendedName>
        <fullName evidence="4">Peptidase family M50</fullName>
    </recommendedName>
</protein>
<keyword evidence="1" id="KW-0472">Membrane</keyword>
<evidence type="ECO:0008006" key="4">
    <source>
        <dbReference type="Google" id="ProtNLM"/>
    </source>
</evidence>
<evidence type="ECO:0000313" key="3">
    <source>
        <dbReference type="Proteomes" id="UP000183988"/>
    </source>
</evidence>
<sequence>MDVLFWLYLLFVAIPLCTLIHESGHMLAARILKADHITLVIGRGSDKYKFSISKLQVVIRSLFLITGVTESSREKPYKRLEIIFITLCGPISNLFFFLLFLYLYMIFHNDYVFVLMLLNAWIGIVNITPFKVKGKLSDGYVIFQQIFKK</sequence>
<name>A0A1M5CTV0_9BACI</name>
<dbReference type="AlphaFoldDB" id="A0A1M5CTV0"/>
<keyword evidence="1" id="KW-0812">Transmembrane</keyword>
<dbReference type="RefSeq" id="WP_072887441.1">
    <property type="nucleotide sequence ID" value="NZ_FQVW01000001.1"/>
</dbReference>
<feature type="transmembrane region" description="Helical" evidence="1">
    <location>
        <begin position="6"/>
        <end position="24"/>
    </location>
</feature>
<dbReference type="EMBL" id="FQVW01000001">
    <property type="protein sequence ID" value="SHF58106.1"/>
    <property type="molecule type" value="Genomic_DNA"/>
</dbReference>
<evidence type="ECO:0000313" key="2">
    <source>
        <dbReference type="EMBL" id="SHF58106.1"/>
    </source>
</evidence>
<reference evidence="2 3" key="1">
    <citation type="submission" date="2016-11" db="EMBL/GenBank/DDBJ databases">
        <authorList>
            <person name="Jaros S."/>
            <person name="Januszkiewicz K."/>
            <person name="Wedrychowicz H."/>
        </authorList>
    </citation>
    <scope>NUCLEOTIDE SEQUENCE [LARGE SCALE GENOMIC DNA]</scope>
    <source>
        <strain evidence="2 3">IBRC-M 10683</strain>
    </source>
</reference>
<keyword evidence="1" id="KW-1133">Transmembrane helix</keyword>
<feature type="transmembrane region" description="Helical" evidence="1">
    <location>
        <begin position="82"/>
        <end position="105"/>
    </location>
</feature>
<organism evidence="2 3">
    <name type="scientific">Ornithinibacillus halophilus</name>
    <dbReference type="NCBI Taxonomy" id="930117"/>
    <lineage>
        <taxon>Bacteria</taxon>
        <taxon>Bacillati</taxon>
        <taxon>Bacillota</taxon>
        <taxon>Bacilli</taxon>
        <taxon>Bacillales</taxon>
        <taxon>Bacillaceae</taxon>
        <taxon>Ornithinibacillus</taxon>
    </lineage>
</organism>
<proteinExistence type="predicted"/>